<name>A0ABU4RXS4_9GAMM</name>
<dbReference type="PANTHER" id="PTHR43228">
    <property type="entry name" value="TWO-COMPONENT RESPONSE REGULATOR"/>
    <property type="match status" value="1"/>
</dbReference>
<dbReference type="PROSITE" id="PS50110">
    <property type="entry name" value="RESPONSE_REGULATORY"/>
    <property type="match status" value="1"/>
</dbReference>
<dbReference type="InterPro" id="IPR019734">
    <property type="entry name" value="TPR_rpt"/>
</dbReference>
<dbReference type="Gene3D" id="1.25.40.10">
    <property type="entry name" value="Tetratricopeptide repeat domain"/>
    <property type="match status" value="2"/>
</dbReference>
<keyword evidence="4" id="KW-1185">Reference proteome</keyword>
<feature type="modified residue" description="4-aspartylphosphate" evidence="1">
    <location>
        <position position="60"/>
    </location>
</feature>
<dbReference type="InterPro" id="IPR011006">
    <property type="entry name" value="CheY-like_superfamily"/>
</dbReference>
<dbReference type="SUPFAM" id="SSF48452">
    <property type="entry name" value="TPR-like"/>
    <property type="match status" value="1"/>
</dbReference>
<keyword evidence="1" id="KW-0597">Phosphoprotein</keyword>
<dbReference type="CDD" id="cd17589">
    <property type="entry name" value="REC_TPR"/>
    <property type="match status" value="1"/>
</dbReference>
<evidence type="ECO:0000256" key="1">
    <source>
        <dbReference type="PROSITE-ProRule" id="PRU00169"/>
    </source>
</evidence>
<dbReference type="Pfam" id="PF00072">
    <property type="entry name" value="Response_reg"/>
    <property type="match status" value="1"/>
</dbReference>
<dbReference type="PANTHER" id="PTHR43228:SF1">
    <property type="entry name" value="TWO-COMPONENT RESPONSE REGULATOR ARR22"/>
    <property type="match status" value="1"/>
</dbReference>
<dbReference type="RefSeq" id="WP_302722598.1">
    <property type="nucleotide sequence ID" value="NZ_JAULRU010000569.1"/>
</dbReference>
<evidence type="ECO:0000259" key="2">
    <source>
        <dbReference type="PROSITE" id="PS50110"/>
    </source>
</evidence>
<dbReference type="InterPro" id="IPR052048">
    <property type="entry name" value="ST_Response_Regulator"/>
</dbReference>
<organism evidence="3 4">
    <name type="scientific">Gilvimarinus gilvus</name>
    <dbReference type="NCBI Taxonomy" id="3058038"/>
    <lineage>
        <taxon>Bacteria</taxon>
        <taxon>Pseudomonadati</taxon>
        <taxon>Pseudomonadota</taxon>
        <taxon>Gammaproteobacteria</taxon>
        <taxon>Cellvibrionales</taxon>
        <taxon>Cellvibrionaceae</taxon>
        <taxon>Gilvimarinus</taxon>
    </lineage>
</organism>
<dbReference type="InterPro" id="IPR011990">
    <property type="entry name" value="TPR-like_helical_dom_sf"/>
</dbReference>
<dbReference type="SMART" id="SM00448">
    <property type="entry name" value="REC"/>
    <property type="match status" value="1"/>
</dbReference>
<dbReference type="SMART" id="SM00028">
    <property type="entry name" value="TPR"/>
    <property type="match status" value="2"/>
</dbReference>
<feature type="domain" description="Response regulatory" evidence="2">
    <location>
        <begin position="10"/>
        <end position="129"/>
    </location>
</feature>
<protein>
    <submittedName>
        <fullName evidence="3">Response regulator</fullName>
    </submittedName>
</protein>
<dbReference type="Proteomes" id="UP001273505">
    <property type="component" value="Unassembled WGS sequence"/>
</dbReference>
<evidence type="ECO:0000313" key="4">
    <source>
        <dbReference type="Proteomes" id="UP001273505"/>
    </source>
</evidence>
<evidence type="ECO:0000313" key="3">
    <source>
        <dbReference type="EMBL" id="MDX6849673.1"/>
    </source>
</evidence>
<dbReference type="SUPFAM" id="SSF52172">
    <property type="entry name" value="CheY-like"/>
    <property type="match status" value="1"/>
</dbReference>
<gene>
    <name evidence="3" type="ORF">SCD92_09895</name>
</gene>
<dbReference type="Gene3D" id="3.40.50.2300">
    <property type="match status" value="1"/>
</dbReference>
<sequence length="546" mass="60872">MTPAGFEHKRILVVDDFENFRTTITRMLQEFGAHTVDAAVNGKDAVSRCRASQYDLVLCDYNLGPGKSGQQVLEQLRHDKLLTNSALFVLISAESSKSIVMAAYDYEPDAYLTKPITAKNLQQRLERLFRQCFEMRDIYKAMDADNINGAIACCRDVIGRESRARPLAQKLLGRLLLRSEQFDAAEKVYRQVLQGRELDWAQVGLAAAKKGQGDWVSAQQWAEQALNNNRMFMPAYDLLSEIQGARDDSMAQQQTIAQAVEISPMSLTRQQKLGQLAYDNHDAALATQAFKSSVKLGEHSCYDRQDVHLQFVRSCAELARTDPDAAKPYARDVSRTLADFEQRFGNKNNERVSVRSTACMYYAATGETDTAAKLLEQLMEQSETVDVDLPVKLDWIVAAESLGKQQLHDQLVKDVLTSYEGNEKALEAIDRVLENPASEKNRKRVAQVNKQGIACYEKADYTGAVECFTRAAKEFPKHIGIELNLLQALIGSLTQGGGNSHQLEQANSVAKRLAVSVSSEHPQAARLLQLNAKLTQAAQQFQGKEN</sequence>
<dbReference type="EMBL" id="JAXAFO010000014">
    <property type="protein sequence ID" value="MDX6849673.1"/>
    <property type="molecule type" value="Genomic_DNA"/>
</dbReference>
<dbReference type="InterPro" id="IPR001789">
    <property type="entry name" value="Sig_transdc_resp-reg_receiver"/>
</dbReference>
<comment type="caution">
    <text evidence="3">The sequence shown here is derived from an EMBL/GenBank/DDBJ whole genome shotgun (WGS) entry which is preliminary data.</text>
</comment>
<proteinExistence type="predicted"/>
<reference evidence="3 4" key="1">
    <citation type="submission" date="2023-11" db="EMBL/GenBank/DDBJ databases">
        <title>Gilvimarinus fulvus sp. nov., isolated from the surface of Kelp.</title>
        <authorList>
            <person name="Sun Y.Y."/>
            <person name="Gong Y."/>
            <person name="Du Z.J."/>
        </authorList>
    </citation>
    <scope>NUCLEOTIDE SEQUENCE [LARGE SCALE GENOMIC DNA]</scope>
    <source>
        <strain evidence="3 4">SDUM040013</strain>
    </source>
</reference>
<accession>A0ABU4RXS4</accession>